<evidence type="ECO:0000313" key="15">
    <source>
        <dbReference type="EMBL" id="MXP25832.1"/>
    </source>
</evidence>
<keyword evidence="7" id="KW-0479">Metal-binding</keyword>
<feature type="transmembrane region" description="Helical" evidence="13">
    <location>
        <begin position="48"/>
        <end position="66"/>
    </location>
</feature>
<evidence type="ECO:0000256" key="12">
    <source>
        <dbReference type="ARBA" id="ARBA00037975"/>
    </source>
</evidence>
<evidence type="ECO:0000256" key="5">
    <source>
        <dbReference type="ARBA" id="ARBA00022617"/>
    </source>
</evidence>
<sequence length="181" mass="20080">MRQFRYSLGAMILHWAIAIAVIVNWRLASSAEGAPKEQAMALMGTHKALGITILALTILRIIWRLTHTQPPMSSMLKKWEVTLAKTIHAIFYVLLIALPLLGWIANSSFGRGVDMFGLFTIPPLPVADDPKVGGSIYDIHKVLGTTMILLIALHVLGALKHHFFDKNGEIYRMLPFGKVQA</sequence>
<keyword evidence="10" id="KW-0408">Iron</keyword>
<comment type="similarity">
    <text evidence="12">Belongs to the cytochrome b561 family.</text>
</comment>
<dbReference type="PANTHER" id="PTHR30529:SF1">
    <property type="entry name" value="CYTOCHROME B561 HOMOLOG 2"/>
    <property type="match status" value="1"/>
</dbReference>
<comment type="subcellular location">
    <subcellularLocation>
        <location evidence="2">Cell membrane</location>
        <topology evidence="2">Multi-pass membrane protein</topology>
    </subcellularLocation>
</comment>
<comment type="cofactor">
    <cofactor evidence="1">
        <name>heme b</name>
        <dbReference type="ChEBI" id="CHEBI:60344"/>
    </cofactor>
</comment>
<name>A0A845A647_9SPHN</name>
<feature type="transmembrane region" description="Helical" evidence="13">
    <location>
        <begin position="87"/>
        <end position="105"/>
    </location>
</feature>
<evidence type="ECO:0000256" key="11">
    <source>
        <dbReference type="ARBA" id="ARBA00023136"/>
    </source>
</evidence>
<dbReference type="EMBL" id="WTYQ01000002">
    <property type="protein sequence ID" value="MXP25832.1"/>
    <property type="molecule type" value="Genomic_DNA"/>
</dbReference>
<dbReference type="SUPFAM" id="SSF81342">
    <property type="entry name" value="Transmembrane di-heme cytochromes"/>
    <property type="match status" value="1"/>
</dbReference>
<accession>A0A845A647</accession>
<dbReference type="AlphaFoldDB" id="A0A845A647"/>
<keyword evidence="9 13" id="KW-1133">Transmembrane helix</keyword>
<evidence type="ECO:0000256" key="7">
    <source>
        <dbReference type="ARBA" id="ARBA00022723"/>
    </source>
</evidence>
<proteinExistence type="inferred from homology"/>
<organism evidence="15 16">
    <name type="scientific">Altericroceibacterium indicum</name>
    <dbReference type="NCBI Taxonomy" id="374177"/>
    <lineage>
        <taxon>Bacteria</taxon>
        <taxon>Pseudomonadati</taxon>
        <taxon>Pseudomonadota</taxon>
        <taxon>Alphaproteobacteria</taxon>
        <taxon>Sphingomonadales</taxon>
        <taxon>Erythrobacteraceae</taxon>
        <taxon>Altericroceibacterium</taxon>
    </lineage>
</organism>
<keyword evidence="4" id="KW-1003">Cell membrane</keyword>
<feature type="transmembrane region" description="Helical" evidence="13">
    <location>
        <begin position="139"/>
        <end position="159"/>
    </location>
</feature>
<evidence type="ECO:0000256" key="3">
    <source>
        <dbReference type="ARBA" id="ARBA00022448"/>
    </source>
</evidence>
<dbReference type="Pfam" id="PF01292">
    <property type="entry name" value="Ni_hydr_CYTB"/>
    <property type="match status" value="1"/>
</dbReference>
<keyword evidence="11 13" id="KW-0472">Membrane</keyword>
<dbReference type="GO" id="GO:0020037">
    <property type="term" value="F:heme binding"/>
    <property type="evidence" value="ECO:0007669"/>
    <property type="project" value="TreeGrafter"/>
</dbReference>
<evidence type="ECO:0000256" key="10">
    <source>
        <dbReference type="ARBA" id="ARBA00023004"/>
    </source>
</evidence>
<evidence type="ECO:0000259" key="14">
    <source>
        <dbReference type="Pfam" id="PF01292"/>
    </source>
</evidence>
<dbReference type="GO" id="GO:0022904">
    <property type="term" value="P:respiratory electron transport chain"/>
    <property type="evidence" value="ECO:0007669"/>
    <property type="project" value="InterPro"/>
</dbReference>
<feature type="domain" description="Cytochrome b561 bacterial/Ni-hydrogenase" evidence="14">
    <location>
        <begin position="5"/>
        <end position="175"/>
    </location>
</feature>
<dbReference type="InterPro" id="IPR052168">
    <property type="entry name" value="Cytochrome_b561_oxidase"/>
</dbReference>
<dbReference type="GO" id="GO:0009055">
    <property type="term" value="F:electron transfer activity"/>
    <property type="evidence" value="ECO:0007669"/>
    <property type="project" value="InterPro"/>
</dbReference>
<feature type="transmembrane region" description="Helical" evidence="13">
    <location>
        <begin position="7"/>
        <end position="28"/>
    </location>
</feature>
<dbReference type="OrthoDB" id="1247465at2"/>
<keyword evidence="16" id="KW-1185">Reference proteome</keyword>
<dbReference type="InterPro" id="IPR011577">
    <property type="entry name" value="Cyt_b561_bac/Ni-Hgenase"/>
</dbReference>
<dbReference type="GO" id="GO:0005886">
    <property type="term" value="C:plasma membrane"/>
    <property type="evidence" value="ECO:0007669"/>
    <property type="project" value="UniProtKB-SubCell"/>
</dbReference>
<evidence type="ECO:0000256" key="1">
    <source>
        <dbReference type="ARBA" id="ARBA00001970"/>
    </source>
</evidence>
<comment type="caution">
    <text evidence="15">The sequence shown here is derived from an EMBL/GenBank/DDBJ whole genome shotgun (WGS) entry which is preliminary data.</text>
</comment>
<keyword evidence="3" id="KW-0813">Transport</keyword>
<evidence type="ECO:0000256" key="8">
    <source>
        <dbReference type="ARBA" id="ARBA00022982"/>
    </source>
</evidence>
<evidence type="ECO:0000256" key="13">
    <source>
        <dbReference type="SAM" id="Phobius"/>
    </source>
</evidence>
<gene>
    <name evidence="15" type="ORF">GRI39_07230</name>
</gene>
<evidence type="ECO:0000256" key="4">
    <source>
        <dbReference type="ARBA" id="ARBA00022475"/>
    </source>
</evidence>
<dbReference type="GO" id="GO:0046872">
    <property type="term" value="F:metal ion binding"/>
    <property type="evidence" value="ECO:0007669"/>
    <property type="project" value="UniProtKB-KW"/>
</dbReference>
<dbReference type="RefSeq" id="WP_160739014.1">
    <property type="nucleotide sequence ID" value="NZ_WTYQ01000002.1"/>
</dbReference>
<protein>
    <submittedName>
        <fullName evidence="15">Cytochrome b</fullName>
    </submittedName>
</protein>
<keyword evidence="5" id="KW-0349">Heme</keyword>
<evidence type="ECO:0000256" key="6">
    <source>
        <dbReference type="ARBA" id="ARBA00022692"/>
    </source>
</evidence>
<evidence type="ECO:0000256" key="2">
    <source>
        <dbReference type="ARBA" id="ARBA00004651"/>
    </source>
</evidence>
<dbReference type="InterPro" id="IPR016174">
    <property type="entry name" value="Di-haem_cyt_TM"/>
</dbReference>
<reference evidence="15 16" key="1">
    <citation type="submission" date="2019-12" db="EMBL/GenBank/DDBJ databases">
        <title>Genomic-based taxomic classification of the family Erythrobacteraceae.</title>
        <authorList>
            <person name="Xu L."/>
        </authorList>
    </citation>
    <scope>NUCLEOTIDE SEQUENCE [LARGE SCALE GENOMIC DNA]</scope>
    <source>
        <strain evidence="15 16">DSM 18604</strain>
    </source>
</reference>
<keyword evidence="8" id="KW-0249">Electron transport</keyword>
<dbReference type="Proteomes" id="UP000460561">
    <property type="component" value="Unassembled WGS sequence"/>
</dbReference>
<keyword evidence="6 13" id="KW-0812">Transmembrane</keyword>
<dbReference type="PANTHER" id="PTHR30529">
    <property type="entry name" value="CYTOCHROME B561"/>
    <property type="match status" value="1"/>
</dbReference>
<evidence type="ECO:0000256" key="9">
    <source>
        <dbReference type="ARBA" id="ARBA00022989"/>
    </source>
</evidence>
<evidence type="ECO:0000313" key="16">
    <source>
        <dbReference type="Proteomes" id="UP000460561"/>
    </source>
</evidence>